<sequence length="589" mass="64826">MSIPLLRLLNANIRQQTSRCGSYKVTCAKVCAHANSRRCLLSNSSAADVSLDALYRIFTIPEAPDSTLGRIERHLSENLAGFLSDHIVAKEKPLHEIEEDFADSEIPEQPTFVSEHTDELLNKLVAHSVHTASPRFIGHMTSALPYFLLPLAKLMVGLNQNLVKIETSKAFTPLERQVLGMMHHLVYGEQEKFYQHWMHSAEHSLGAFCSGGTVANITALWVARNKLFAAQPGFAGVATEGLAAGLQHYGYKKACVMVSERGHYSLSKAADVLGIGRANLVAIATDKNNRMDIEALRKGCQQIADEGGRVMALVGIAGTTETGHIDPLEKMADVAAEIGAHFHVDAAWGGATLLSSTHRGLLQGIERADSVTIDAHKQMYVPMGAGMVLFRDPALVHAIEHHAEYVIRRGSKDLGSHTMEGSRPGMAMLVYSALHVMGRRGYQLLIDQSIDKAQAFSALIHQQPDFEVVTEPELCLLTYRYVPADIKEVLANANEEQMNRITPILNQLTKHVQKSQRESGNAFVSRTKLTPHQYFHQPSTVFRTVLANPLTTMQMLSEILEEQREIGENAPHTLHALYAEARDCGLLSG</sequence>
<evidence type="ECO:0000256" key="4">
    <source>
        <dbReference type="ARBA" id="ARBA00022898"/>
    </source>
</evidence>
<evidence type="ECO:0000256" key="7">
    <source>
        <dbReference type="RuleBase" id="RU000382"/>
    </source>
</evidence>
<evidence type="ECO:0000256" key="1">
    <source>
        <dbReference type="ARBA" id="ARBA00001933"/>
    </source>
</evidence>
<dbReference type="InterPro" id="IPR002129">
    <property type="entry name" value="PyrdxlP-dep_de-COase"/>
</dbReference>
<keyword evidence="4 6" id="KW-0663">Pyridoxal phosphate</keyword>
<evidence type="ECO:0000256" key="5">
    <source>
        <dbReference type="ARBA" id="ARBA00023239"/>
    </source>
</evidence>
<dbReference type="AlphaFoldDB" id="A0A432W486"/>
<dbReference type="GO" id="GO:0019752">
    <property type="term" value="P:carboxylic acid metabolic process"/>
    <property type="evidence" value="ECO:0007669"/>
    <property type="project" value="InterPro"/>
</dbReference>
<evidence type="ECO:0000256" key="2">
    <source>
        <dbReference type="ARBA" id="ARBA00009533"/>
    </source>
</evidence>
<dbReference type="PANTHER" id="PTHR45677">
    <property type="entry name" value="GLUTAMATE DECARBOXYLASE-RELATED"/>
    <property type="match status" value="1"/>
</dbReference>
<name>A0A432W486_9GAMM</name>
<keyword evidence="3" id="KW-0210">Decarboxylase</keyword>
<dbReference type="Pfam" id="PF00282">
    <property type="entry name" value="Pyridoxal_deC"/>
    <property type="match status" value="1"/>
</dbReference>
<comment type="caution">
    <text evidence="8">The sequence shown here is derived from an EMBL/GenBank/DDBJ whole genome shotgun (WGS) entry which is preliminary data.</text>
</comment>
<reference evidence="8 9" key="1">
    <citation type="journal article" date="2011" name="Front. Microbiol.">
        <title>Genomic signatures of strain selection and enhancement in Bacillus atrophaeus var. globigii, a historical biowarfare simulant.</title>
        <authorList>
            <person name="Gibbons H.S."/>
            <person name="Broomall S.M."/>
            <person name="McNew L.A."/>
            <person name="Daligault H."/>
            <person name="Chapman C."/>
            <person name="Bruce D."/>
            <person name="Karavis M."/>
            <person name="Krepps M."/>
            <person name="McGregor P.A."/>
            <person name="Hong C."/>
            <person name="Park K.H."/>
            <person name="Akmal A."/>
            <person name="Feldman A."/>
            <person name="Lin J.S."/>
            <person name="Chang W.E."/>
            <person name="Higgs B.W."/>
            <person name="Demirev P."/>
            <person name="Lindquist J."/>
            <person name="Liem A."/>
            <person name="Fochler E."/>
            <person name="Read T.D."/>
            <person name="Tapia R."/>
            <person name="Johnson S."/>
            <person name="Bishop-Lilly K.A."/>
            <person name="Detter C."/>
            <person name="Han C."/>
            <person name="Sozhamannan S."/>
            <person name="Rosenzweig C.N."/>
            <person name="Skowronski E.W."/>
        </authorList>
    </citation>
    <scope>NUCLEOTIDE SEQUENCE [LARGE SCALE GENOMIC DNA]</scope>
    <source>
        <strain evidence="8 9">MLST1</strain>
    </source>
</reference>
<evidence type="ECO:0000256" key="6">
    <source>
        <dbReference type="PIRSR" id="PIRSR602129-50"/>
    </source>
</evidence>
<comment type="cofactor">
    <cofactor evidence="1 6 7">
        <name>pyridoxal 5'-phosphate</name>
        <dbReference type="ChEBI" id="CHEBI:597326"/>
    </cofactor>
</comment>
<dbReference type="InterPro" id="IPR022517">
    <property type="entry name" value="Asp_decarboxylase_pyridox"/>
</dbReference>
<dbReference type="Proteomes" id="UP000288293">
    <property type="component" value="Unassembled WGS sequence"/>
</dbReference>
<dbReference type="Gene3D" id="3.90.1150.10">
    <property type="entry name" value="Aspartate Aminotransferase, domain 1"/>
    <property type="match status" value="1"/>
</dbReference>
<proteinExistence type="inferred from homology"/>
<organism evidence="8 9">
    <name type="scientific">Aliidiomarina minuta</name>
    <dbReference type="NCBI Taxonomy" id="880057"/>
    <lineage>
        <taxon>Bacteria</taxon>
        <taxon>Pseudomonadati</taxon>
        <taxon>Pseudomonadota</taxon>
        <taxon>Gammaproteobacteria</taxon>
        <taxon>Alteromonadales</taxon>
        <taxon>Idiomarinaceae</taxon>
        <taxon>Aliidiomarina</taxon>
    </lineage>
</organism>
<comment type="similarity">
    <text evidence="2 7">Belongs to the group II decarboxylase family.</text>
</comment>
<dbReference type="InterPro" id="IPR015424">
    <property type="entry name" value="PyrdxlP-dep_Trfase"/>
</dbReference>
<keyword evidence="5 7" id="KW-0456">Lyase</keyword>
<dbReference type="PANTHER" id="PTHR45677:SF8">
    <property type="entry name" value="CYSTEINE SULFINIC ACID DECARBOXYLASE"/>
    <property type="match status" value="1"/>
</dbReference>
<dbReference type="NCBIfam" id="TIGR03799">
    <property type="entry name" value="NOD_PanD_pyr"/>
    <property type="match status" value="1"/>
</dbReference>
<gene>
    <name evidence="8" type="primary">panP</name>
    <name evidence="8" type="ORF">CWE09_10390</name>
</gene>
<dbReference type="Gene3D" id="3.40.640.10">
    <property type="entry name" value="Type I PLP-dependent aspartate aminotransferase-like (Major domain)"/>
    <property type="match status" value="1"/>
</dbReference>
<accession>A0A432W486</accession>
<dbReference type="GO" id="GO:0030170">
    <property type="term" value="F:pyridoxal phosphate binding"/>
    <property type="evidence" value="ECO:0007669"/>
    <property type="project" value="InterPro"/>
</dbReference>
<dbReference type="GO" id="GO:0016831">
    <property type="term" value="F:carboxy-lyase activity"/>
    <property type="evidence" value="ECO:0007669"/>
    <property type="project" value="UniProtKB-KW"/>
</dbReference>
<keyword evidence="9" id="KW-1185">Reference proteome</keyword>
<dbReference type="OrthoDB" id="9803665at2"/>
<dbReference type="SUPFAM" id="SSF53383">
    <property type="entry name" value="PLP-dependent transferases"/>
    <property type="match status" value="1"/>
</dbReference>
<evidence type="ECO:0000313" key="9">
    <source>
        <dbReference type="Proteomes" id="UP000288293"/>
    </source>
</evidence>
<feature type="modified residue" description="N6-(pyridoxal phosphate)lysine" evidence="6">
    <location>
        <position position="377"/>
    </location>
</feature>
<dbReference type="GO" id="GO:0005737">
    <property type="term" value="C:cytoplasm"/>
    <property type="evidence" value="ECO:0007669"/>
    <property type="project" value="TreeGrafter"/>
</dbReference>
<evidence type="ECO:0000256" key="3">
    <source>
        <dbReference type="ARBA" id="ARBA00022793"/>
    </source>
</evidence>
<dbReference type="InterPro" id="IPR015422">
    <property type="entry name" value="PyrdxlP-dep_Trfase_small"/>
</dbReference>
<dbReference type="EMBL" id="PIPL01000002">
    <property type="protein sequence ID" value="RUO24279.1"/>
    <property type="molecule type" value="Genomic_DNA"/>
</dbReference>
<evidence type="ECO:0000313" key="8">
    <source>
        <dbReference type="EMBL" id="RUO24279.1"/>
    </source>
</evidence>
<dbReference type="FunFam" id="3.40.640.10:FF:000141">
    <property type="entry name" value="Glutamate decarboxylase"/>
    <property type="match status" value="1"/>
</dbReference>
<dbReference type="InterPro" id="IPR015421">
    <property type="entry name" value="PyrdxlP-dep_Trfase_major"/>
</dbReference>
<protein>
    <submittedName>
        <fullName evidence="8">Putative pyridoxal-dependent aspartate 1-decarboxylase</fullName>
    </submittedName>
</protein>